<protein>
    <submittedName>
        <fullName evidence="2">Uncharacterized protein</fullName>
    </submittedName>
</protein>
<evidence type="ECO:0000313" key="2">
    <source>
        <dbReference type="EMBL" id="CEH18978.1"/>
    </source>
</evidence>
<organism evidence="2 3">
    <name type="scientific">Ceraceosorus bombacis</name>
    <dbReference type="NCBI Taxonomy" id="401625"/>
    <lineage>
        <taxon>Eukaryota</taxon>
        <taxon>Fungi</taxon>
        <taxon>Dikarya</taxon>
        <taxon>Basidiomycota</taxon>
        <taxon>Ustilaginomycotina</taxon>
        <taxon>Exobasidiomycetes</taxon>
        <taxon>Ceraceosorales</taxon>
        <taxon>Ceraceosoraceae</taxon>
        <taxon>Ceraceosorus</taxon>
    </lineage>
</organism>
<evidence type="ECO:0000256" key="1">
    <source>
        <dbReference type="SAM" id="MobiDB-lite"/>
    </source>
</evidence>
<dbReference type="EMBL" id="CCYA01000276">
    <property type="protein sequence ID" value="CEH18978.1"/>
    <property type="molecule type" value="Genomic_DNA"/>
</dbReference>
<evidence type="ECO:0000313" key="3">
    <source>
        <dbReference type="Proteomes" id="UP000054845"/>
    </source>
</evidence>
<name>A0A0N7LBC2_9BASI</name>
<dbReference type="AlphaFoldDB" id="A0A0N7LBC2"/>
<keyword evidence="3" id="KW-1185">Reference proteome</keyword>
<reference evidence="2 3" key="1">
    <citation type="submission" date="2014-09" db="EMBL/GenBank/DDBJ databases">
        <authorList>
            <person name="Magalhaes I.L.F."/>
            <person name="Oliveira U."/>
            <person name="Santos F.R."/>
            <person name="Vidigal T.H.D.A."/>
            <person name="Brescovit A.D."/>
            <person name="Santos A.J."/>
        </authorList>
    </citation>
    <scope>NUCLEOTIDE SEQUENCE [LARGE SCALE GENOMIC DNA]</scope>
</reference>
<feature type="region of interest" description="Disordered" evidence="1">
    <location>
        <begin position="1"/>
        <end position="44"/>
    </location>
</feature>
<sequence length="72" mass="7838">MARVGKALRASRVTRPRALAPPRKRSIHTLSVSPPSDTSSMLGKLDTRQPHQVLLLAQVITARTSPLQSTVQ</sequence>
<feature type="compositionally biased region" description="Polar residues" evidence="1">
    <location>
        <begin position="28"/>
        <end position="41"/>
    </location>
</feature>
<dbReference type="Proteomes" id="UP000054845">
    <property type="component" value="Unassembled WGS sequence"/>
</dbReference>
<accession>A0A0N7LBC2</accession>
<proteinExistence type="predicted"/>